<feature type="transmembrane region" description="Helical" evidence="7">
    <location>
        <begin position="28"/>
        <end position="52"/>
    </location>
</feature>
<keyword evidence="11" id="KW-1185">Reference proteome</keyword>
<protein>
    <submittedName>
        <fullName evidence="10">ABC transporter ATP-binding protein</fullName>
    </submittedName>
</protein>
<feature type="domain" description="ABC transporter" evidence="8">
    <location>
        <begin position="351"/>
        <end position="591"/>
    </location>
</feature>
<organism evidence="10 11">
    <name type="scientific">Carboxylicivirga linearis</name>
    <dbReference type="NCBI Taxonomy" id="1628157"/>
    <lineage>
        <taxon>Bacteria</taxon>
        <taxon>Pseudomonadati</taxon>
        <taxon>Bacteroidota</taxon>
        <taxon>Bacteroidia</taxon>
        <taxon>Marinilabiliales</taxon>
        <taxon>Marinilabiliaceae</taxon>
        <taxon>Carboxylicivirga</taxon>
    </lineage>
</organism>
<keyword evidence="4 10" id="KW-0067">ATP-binding</keyword>
<evidence type="ECO:0000313" key="11">
    <source>
        <dbReference type="Proteomes" id="UP000708576"/>
    </source>
</evidence>
<proteinExistence type="predicted"/>
<feature type="transmembrane region" description="Helical" evidence="7">
    <location>
        <begin position="171"/>
        <end position="190"/>
    </location>
</feature>
<feature type="transmembrane region" description="Helical" evidence="7">
    <location>
        <begin position="144"/>
        <end position="165"/>
    </location>
</feature>
<keyword evidence="5 7" id="KW-1133">Transmembrane helix</keyword>
<dbReference type="PANTHER" id="PTHR43394:SF1">
    <property type="entry name" value="ATP-BINDING CASSETTE SUB-FAMILY B MEMBER 10, MITOCHONDRIAL"/>
    <property type="match status" value="1"/>
</dbReference>
<evidence type="ECO:0000256" key="1">
    <source>
        <dbReference type="ARBA" id="ARBA00004651"/>
    </source>
</evidence>
<evidence type="ECO:0000259" key="9">
    <source>
        <dbReference type="PROSITE" id="PS50929"/>
    </source>
</evidence>
<evidence type="ECO:0000256" key="7">
    <source>
        <dbReference type="SAM" id="Phobius"/>
    </source>
</evidence>
<dbReference type="PANTHER" id="PTHR43394">
    <property type="entry name" value="ATP-DEPENDENT PERMEASE MDL1, MITOCHONDRIAL"/>
    <property type="match status" value="1"/>
</dbReference>
<feature type="transmembrane region" description="Helical" evidence="7">
    <location>
        <begin position="260"/>
        <end position="278"/>
    </location>
</feature>
<evidence type="ECO:0000313" key="10">
    <source>
        <dbReference type="EMBL" id="MBS2100244.1"/>
    </source>
</evidence>
<dbReference type="InterPro" id="IPR039421">
    <property type="entry name" value="Type_1_exporter"/>
</dbReference>
<dbReference type="SUPFAM" id="SSF52540">
    <property type="entry name" value="P-loop containing nucleoside triphosphate hydrolases"/>
    <property type="match status" value="1"/>
</dbReference>
<comment type="caution">
    <text evidence="10">The sequence shown here is derived from an EMBL/GenBank/DDBJ whole genome shotgun (WGS) entry which is preliminary data.</text>
</comment>
<evidence type="ECO:0000256" key="2">
    <source>
        <dbReference type="ARBA" id="ARBA00022692"/>
    </source>
</evidence>
<dbReference type="PROSITE" id="PS50929">
    <property type="entry name" value="ABC_TM1F"/>
    <property type="match status" value="1"/>
</dbReference>
<dbReference type="PROSITE" id="PS50893">
    <property type="entry name" value="ABC_TRANSPORTER_2"/>
    <property type="match status" value="1"/>
</dbReference>
<evidence type="ECO:0000256" key="4">
    <source>
        <dbReference type="ARBA" id="ARBA00022840"/>
    </source>
</evidence>
<dbReference type="InterPro" id="IPR003439">
    <property type="entry name" value="ABC_transporter-like_ATP-bd"/>
</dbReference>
<evidence type="ECO:0000256" key="3">
    <source>
        <dbReference type="ARBA" id="ARBA00022741"/>
    </source>
</evidence>
<dbReference type="Pfam" id="PF00005">
    <property type="entry name" value="ABC_tran"/>
    <property type="match status" value="1"/>
</dbReference>
<dbReference type="GO" id="GO:0005524">
    <property type="term" value="F:ATP binding"/>
    <property type="evidence" value="ECO:0007669"/>
    <property type="project" value="UniProtKB-KW"/>
</dbReference>
<reference evidence="10 11" key="1">
    <citation type="journal article" date="2015" name="Int. J. Syst. Evol. Microbiol.">
        <title>Carboxylicivirga linearis sp. nov., isolated from a sea cucumber culture pond.</title>
        <authorList>
            <person name="Wang F.Q."/>
            <person name="Zhou Y.X."/>
            <person name="Lin X.Z."/>
            <person name="Chen G.J."/>
            <person name="Du Z.J."/>
        </authorList>
    </citation>
    <scope>NUCLEOTIDE SEQUENCE [LARGE SCALE GENOMIC DNA]</scope>
    <source>
        <strain evidence="10 11">FB218</strain>
    </source>
</reference>
<dbReference type="InterPro" id="IPR036640">
    <property type="entry name" value="ABC1_TM_sf"/>
</dbReference>
<dbReference type="InterPro" id="IPR003593">
    <property type="entry name" value="AAA+_ATPase"/>
</dbReference>
<evidence type="ECO:0000259" key="8">
    <source>
        <dbReference type="PROSITE" id="PS50893"/>
    </source>
</evidence>
<sequence length="597" mass="68229">MTKKNSLSLKHLVRAVELVYRSSPKWTFINSILTILRGLIPLLLLLVVKQLIDVVDPSNGIDSINNTEILKSLSLVGSFFLLNAISGSVNSLTRERQSHFLKDYIQKLIHSKTVHLPYGYFEDSSYQDLFFRAINEANFRPGKVFYSILGLFQNTITLLVMLSVLTTFNWLLIPVLLGIGIPIIFFRMYYSRKEYELKLEQTEDERRLQYFNRLLVGKDFAKEVRIFNLSKTFSNKYNQVRDEVRNKQWSISKSKTLRESIVQILSTIILLVVFSFIISEAIKGNITNGAMAMYFLALQRSYAVLQELLTRMSSLLEDNLFLKNFFDFQNIEIPAQKNAKGNFPLPLQNGIVFKNVSFKYPNTDRYVFHDLNLSIPAGHTVALVGANGSGKTTIVKLLAGLYKPTNGEILFDKNNLSKIHPSDLAENISIIFQDFMLYNVSAKDNIRFGNMRRPFSMEQITDAAKNAGIHNIFDNLKDGYDTHLGTLFKDSEMLSRGEWQRTALARSFYNDAQVIILDEPTSSLDAYTEANLINHFKEITKKRTAIIVSHRLSTIHLADTIIVLKDGEICENGSYEDLISLKGEFYNMINVYQNPLS</sequence>
<dbReference type="InterPro" id="IPR027417">
    <property type="entry name" value="P-loop_NTPase"/>
</dbReference>
<dbReference type="RefSeq" id="WP_212217704.1">
    <property type="nucleotide sequence ID" value="NZ_JAGUCO010000020.1"/>
</dbReference>
<feature type="domain" description="ABC transmembrane type-1" evidence="9">
    <location>
        <begin position="32"/>
        <end position="317"/>
    </location>
</feature>
<dbReference type="EMBL" id="JAGUCO010000020">
    <property type="protein sequence ID" value="MBS2100244.1"/>
    <property type="molecule type" value="Genomic_DNA"/>
</dbReference>
<dbReference type="Gene3D" id="3.40.50.300">
    <property type="entry name" value="P-loop containing nucleotide triphosphate hydrolases"/>
    <property type="match status" value="1"/>
</dbReference>
<keyword evidence="3" id="KW-0547">Nucleotide-binding</keyword>
<keyword evidence="2 7" id="KW-0812">Transmembrane</keyword>
<accession>A0ABS5JZA3</accession>
<dbReference type="Gene3D" id="1.20.1560.10">
    <property type="entry name" value="ABC transporter type 1, transmembrane domain"/>
    <property type="match status" value="1"/>
</dbReference>
<name>A0ABS5JZA3_9BACT</name>
<comment type="subcellular location">
    <subcellularLocation>
        <location evidence="1">Cell membrane</location>
        <topology evidence="1">Multi-pass membrane protein</topology>
    </subcellularLocation>
</comment>
<dbReference type="Pfam" id="PF00664">
    <property type="entry name" value="ABC_membrane"/>
    <property type="match status" value="1"/>
</dbReference>
<dbReference type="SUPFAM" id="SSF90123">
    <property type="entry name" value="ABC transporter transmembrane region"/>
    <property type="match status" value="1"/>
</dbReference>
<dbReference type="SMART" id="SM00382">
    <property type="entry name" value="AAA"/>
    <property type="match status" value="1"/>
</dbReference>
<keyword evidence="6 7" id="KW-0472">Membrane</keyword>
<dbReference type="Proteomes" id="UP000708576">
    <property type="component" value="Unassembled WGS sequence"/>
</dbReference>
<gene>
    <name evidence="10" type="ORF">KEM10_18300</name>
</gene>
<evidence type="ECO:0000256" key="6">
    <source>
        <dbReference type="ARBA" id="ARBA00023136"/>
    </source>
</evidence>
<evidence type="ECO:0000256" key="5">
    <source>
        <dbReference type="ARBA" id="ARBA00022989"/>
    </source>
</evidence>
<dbReference type="InterPro" id="IPR011527">
    <property type="entry name" value="ABC1_TM_dom"/>
</dbReference>